<dbReference type="OrthoDB" id="2140489at2759"/>
<dbReference type="PANTHER" id="PTHR36986:SF1">
    <property type="entry name" value="UPF0643 PROTEIN PB2B2.08"/>
    <property type="match status" value="1"/>
</dbReference>
<reference evidence="1" key="1">
    <citation type="submission" date="2022-07" db="EMBL/GenBank/DDBJ databases">
        <title>Phylogenomic reconstructions and comparative analyses of Kickxellomycotina fungi.</title>
        <authorList>
            <person name="Reynolds N.K."/>
            <person name="Stajich J.E."/>
            <person name="Barry K."/>
            <person name="Grigoriev I.V."/>
            <person name="Crous P."/>
            <person name="Smith M.E."/>
        </authorList>
    </citation>
    <scope>NUCLEOTIDE SEQUENCE</scope>
    <source>
        <strain evidence="1">IMI 214461</strain>
    </source>
</reference>
<organism evidence="1 2">
    <name type="scientific">Coemansia thaxteri</name>
    <dbReference type="NCBI Taxonomy" id="2663907"/>
    <lineage>
        <taxon>Eukaryota</taxon>
        <taxon>Fungi</taxon>
        <taxon>Fungi incertae sedis</taxon>
        <taxon>Zoopagomycota</taxon>
        <taxon>Kickxellomycotina</taxon>
        <taxon>Kickxellomycetes</taxon>
        <taxon>Kickxellales</taxon>
        <taxon>Kickxellaceae</taxon>
        <taxon>Coemansia</taxon>
    </lineage>
</organism>
<name>A0A9W8BJH2_9FUNG</name>
<gene>
    <name evidence="1" type="ORF">H4R26_002063</name>
</gene>
<dbReference type="Proteomes" id="UP001150907">
    <property type="component" value="Unassembled WGS sequence"/>
</dbReference>
<sequence>MSPHTLVSDPAPDHDVPANVCPVMHGSAARTGTTPIYTKTREDESMRQALKLLNPIRDDFRLADYAESFNWAEISAEFQTQLLVHADLPPKADSAPDNWYAVVFRSKRRTDCNNVDLFEADRNAYREAFSSTNGSLLMYWYTELDADDNCLATCVWSNRELARSVNMLPAHREAARLSAGSYVHYIIDRVCITWLPDEARLDVKPWPTE</sequence>
<dbReference type="EMBL" id="JANBQF010000113">
    <property type="protein sequence ID" value="KAJ2005219.1"/>
    <property type="molecule type" value="Genomic_DNA"/>
</dbReference>
<dbReference type="PANTHER" id="PTHR36986">
    <property type="entry name" value="UPF0643 PROTEIN PB2B2.08"/>
    <property type="match status" value="1"/>
</dbReference>
<evidence type="ECO:0000313" key="2">
    <source>
        <dbReference type="Proteomes" id="UP001150907"/>
    </source>
</evidence>
<keyword evidence="2" id="KW-1185">Reference proteome</keyword>
<dbReference type="AlphaFoldDB" id="A0A9W8BJH2"/>
<evidence type="ECO:0000313" key="1">
    <source>
        <dbReference type="EMBL" id="KAJ2005219.1"/>
    </source>
</evidence>
<proteinExistence type="predicted"/>
<accession>A0A9W8BJH2</accession>
<protein>
    <submittedName>
        <fullName evidence="1">Uncharacterized protein</fullName>
    </submittedName>
</protein>
<comment type="caution">
    <text evidence="1">The sequence shown here is derived from an EMBL/GenBank/DDBJ whole genome shotgun (WGS) entry which is preliminary data.</text>
</comment>